<keyword evidence="3" id="KW-1185">Reference proteome</keyword>
<feature type="transmembrane region" description="Helical" evidence="1">
    <location>
        <begin position="83"/>
        <end position="111"/>
    </location>
</feature>
<evidence type="ECO:0000313" key="3">
    <source>
        <dbReference type="Proteomes" id="UP000011991"/>
    </source>
</evidence>
<dbReference type="Proteomes" id="UP000011991">
    <property type="component" value="Unassembled WGS sequence"/>
</dbReference>
<evidence type="ECO:0000256" key="1">
    <source>
        <dbReference type="SAM" id="Phobius"/>
    </source>
</evidence>
<dbReference type="EMBL" id="ANOG01000051">
    <property type="protein sequence ID" value="EMI22701.1"/>
    <property type="molecule type" value="Genomic_DNA"/>
</dbReference>
<protein>
    <submittedName>
        <fullName evidence="2">Uncharacterized protein</fullName>
    </submittedName>
</protein>
<feature type="non-terminal residue" evidence="2">
    <location>
        <position position="151"/>
    </location>
</feature>
<keyword evidence="1" id="KW-0812">Transmembrane</keyword>
<accession>M5RU20</accession>
<name>M5RU20_9BACT</name>
<proteinExistence type="predicted"/>
<reference evidence="2 3" key="1">
    <citation type="journal article" date="2013" name="Mar. Genomics">
        <title>Expression of sulfatases in Rhodopirellula baltica and the diversity of sulfatases in the genus Rhodopirellula.</title>
        <authorList>
            <person name="Wegner C.E."/>
            <person name="Richter-Heitmann T."/>
            <person name="Klindworth A."/>
            <person name="Klockow C."/>
            <person name="Richter M."/>
            <person name="Achstetter T."/>
            <person name="Glockner F.O."/>
            <person name="Harder J."/>
        </authorList>
    </citation>
    <scope>NUCLEOTIDE SEQUENCE [LARGE SCALE GENOMIC DNA]</scope>
    <source>
        <strain evidence="2 3">SM1</strain>
    </source>
</reference>
<keyword evidence="1" id="KW-0472">Membrane</keyword>
<gene>
    <name evidence="2" type="ORF">RMSM_00373</name>
</gene>
<keyword evidence="1" id="KW-1133">Transmembrane helix</keyword>
<dbReference type="AlphaFoldDB" id="M5RU20"/>
<sequence length="151" mass="16699">MAPLVLRILIEERTSFVSASDLSPHRPHPARFRYLCQLIENVGNAISMASVTDPDPLHHPDPLVSNAMIEDDVYEEPNPRRRFLIFSAMPAWAVSTFVHVIILLVLGLVSIGDPVRVVNVLSASATAEDGPEMEEFAIEQLDPGEVAEMEE</sequence>
<organism evidence="2 3">
    <name type="scientific">Rhodopirellula maiorica SM1</name>
    <dbReference type="NCBI Taxonomy" id="1265738"/>
    <lineage>
        <taxon>Bacteria</taxon>
        <taxon>Pseudomonadati</taxon>
        <taxon>Planctomycetota</taxon>
        <taxon>Planctomycetia</taxon>
        <taxon>Pirellulales</taxon>
        <taxon>Pirellulaceae</taxon>
        <taxon>Novipirellula</taxon>
    </lineage>
</organism>
<comment type="caution">
    <text evidence="2">The sequence shown here is derived from an EMBL/GenBank/DDBJ whole genome shotgun (WGS) entry which is preliminary data.</text>
</comment>
<evidence type="ECO:0000313" key="2">
    <source>
        <dbReference type="EMBL" id="EMI22701.1"/>
    </source>
</evidence>